<accession>A0A0K2GB09</accession>
<dbReference type="Gene3D" id="3.30.2310.20">
    <property type="entry name" value="RelE-like"/>
    <property type="match status" value="1"/>
</dbReference>
<evidence type="ECO:0000256" key="1">
    <source>
        <dbReference type="ARBA" id="ARBA00022649"/>
    </source>
</evidence>
<proteinExistence type="predicted"/>
<dbReference type="RefSeq" id="WP_083447862.1">
    <property type="nucleotide sequence ID" value="NZ_CP011801.1"/>
</dbReference>
<dbReference type="InterPro" id="IPR035093">
    <property type="entry name" value="RelE/ParE_toxin_dom_sf"/>
</dbReference>
<dbReference type="InterPro" id="IPR007712">
    <property type="entry name" value="RelE/ParE_toxin"/>
</dbReference>
<sequence>MSYEVLLQPRARKEFLALPAGIAKQIADAFRGMEQNPRSHRAIKLSGVESYRYRVGDYRILYEIDDHARKVIVYRIKHRREAYR</sequence>
<dbReference type="Proteomes" id="UP000069205">
    <property type="component" value="Chromosome"/>
</dbReference>
<organism evidence="2 3">
    <name type="scientific">Nitrospira moscoviensis</name>
    <dbReference type="NCBI Taxonomy" id="42253"/>
    <lineage>
        <taxon>Bacteria</taxon>
        <taxon>Pseudomonadati</taxon>
        <taxon>Nitrospirota</taxon>
        <taxon>Nitrospiria</taxon>
        <taxon>Nitrospirales</taxon>
        <taxon>Nitrospiraceae</taxon>
        <taxon>Nitrospira</taxon>
    </lineage>
</organism>
<reference evidence="2 3" key="1">
    <citation type="journal article" date="2015" name="Proc. Natl. Acad. Sci. U.S.A.">
        <title>Expanded metabolic versatility of ubiquitous nitrite-oxidizing bacteria from the genus Nitrospira.</title>
        <authorList>
            <person name="Koch H."/>
            <person name="Lucker S."/>
            <person name="Albertsen M."/>
            <person name="Kitzinger K."/>
            <person name="Herbold C."/>
            <person name="Spieck E."/>
            <person name="Nielsen P.H."/>
            <person name="Wagner M."/>
            <person name="Daims H."/>
        </authorList>
    </citation>
    <scope>NUCLEOTIDE SEQUENCE [LARGE SCALE GENOMIC DNA]</scope>
    <source>
        <strain evidence="2 3">NSP M-1</strain>
    </source>
</reference>
<gene>
    <name evidence="2" type="ORF">NITMOv2_1736</name>
</gene>
<name>A0A0K2GB09_NITMO</name>
<dbReference type="AlphaFoldDB" id="A0A0K2GB09"/>
<dbReference type="EMBL" id="CP011801">
    <property type="protein sequence ID" value="ALA58156.1"/>
    <property type="molecule type" value="Genomic_DNA"/>
</dbReference>
<dbReference type="SUPFAM" id="SSF143011">
    <property type="entry name" value="RelE-like"/>
    <property type="match status" value="1"/>
</dbReference>
<dbReference type="PANTHER" id="PTHR38813:SF1">
    <property type="entry name" value="TOXIN RELE1-RELATED"/>
    <property type="match status" value="1"/>
</dbReference>
<keyword evidence="3" id="KW-1185">Reference proteome</keyword>
<dbReference type="KEGG" id="nmv:NITMOv2_1736"/>
<evidence type="ECO:0000313" key="2">
    <source>
        <dbReference type="EMBL" id="ALA58156.1"/>
    </source>
</evidence>
<dbReference type="PATRIC" id="fig|42253.5.peg.1707"/>
<dbReference type="OrthoDB" id="428492at2"/>
<dbReference type="PANTHER" id="PTHR38813">
    <property type="match status" value="1"/>
</dbReference>
<keyword evidence="1" id="KW-1277">Toxin-antitoxin system</keyword>
<dbReference type="STRING" id="42253.NITMOv2_1736"/>
<dbReference type="InterPro" id="IPR052747">
    <property type="entry name" value="TA_system_RelE_toxin"/>
</dbReference>
<protein>
    <submittedName>
        <fullName evidence="2">Plasmid stabilization system protein</fullName>
    </submittedName>
</protein>
<evidence type="ECO:0000313" key="3">
    <source>
        <dbReference type="Proteomes" id="UP000069205"/>
    </source>
</evidence>
<dbReference type="Pfam" id="PF05016">
    <property type="entry name" value="ParE_toxin"/>
    <property type="match status" value="1"/>
</dbReference>